<dbReference type="KEGG" id="btre:F542_19000"/>
<accession>A0A4V7ICF3</accession>
<evidence type="ECO:0000313" key="1">
    <source>
        <dbReference type="EMBL" id="AHG82612.1"/>
    </source>
</evidence>
<reference evidence="1 2" key="1">
    <citation type="journal article" date="2014" name="Genome Announc.">
        <title>Complete Closed Genome Sequences of Three Bibersteinia trehalosi Nasopharyngeal Isolates from Cattle with Shipping Fever.</title>
        <authorList>
            <person name="Harhay G.P."/>
            <person name="McVey D.S."/>
            <person name="Koren S."/>
            <person name="Phillippy A.M."/>
            <person name="Bono J."/>
            <person name="Harhay D.M."/>
            <person name="Clawson M.L."/>
            <person name="Heaton M.P."/>
            <person name="Chitko-McKown C.G."/>
            <person name="Korlach J."/>
            <person name="Smith T.P."/>
        </authorList>
    </citation>
    <scope>NUCLEOTIDE SEQUENCE [LARGE SCALE GENOMIC DNA]</scope>
    <source>
        <strain evidence="1 2">USDA-ARS-USMARC-188</strain>
    </source>
</reference>
<proteinExistence type="predicted"/>
<protein>
    <submittedName>
        <fullName evidence="1">Uncharacterized protein</fullName>
    </submittedName>
</protein>
<name>A0A4V7ICF3_BIBTR</name>
<evidence type="ECO:0000313" key="2">
    <source>
        <dbReference type="Proteomes" id="UP000019091"/>
    </source>
</evidence>
<dbReference type="Proteomes" id="UP000019091">
    <property type="component" value="Chromosome"/>
</dbReference>
<gene>
    <name evidence="1" type="ORF">F542_19000</name>
</gene>
<organism evidence="1 2">
    <name type="scientific">Bibersteinia trehalosi USDA-ARS-USMARC-188</name>
    <dbReference type="NCBI Taxonomy" id="1263829"/>
    <lineage>
        <taxon>Bacteria</taxon>
        <taxon>Pseudomonadati</taxon>
        <taxon>Pseudomonadota</taxon>
        <taxon>Gammaproteobacteria</taxon>
        <taxon>Pasteurellales</taxon>
        <taxon>Pasteurellaceae</taxon>
        <taxon>Bibersteinia</taxon>
    </lineage>
</organism>
<dbReference type="AlphaFoldDB" id="A0A4V7ICF3"/>
<sequence length="39" mass="4521">MGNKTNGIDKIYAVFMFNKRSILQKNLQNQPLVIISLNR</sequence>
<dbReference type="EMBL" id="CP006954">
    <property type="protein sequence ID" value="AHG82612.1"/>
    <property type="molecule type" value="Genomic_DNA"/>
</dbReference>